<dbReference type="GO" id="GO:0016787">
    <property type="term" value="F:hydrolase activity"/>
    <property type="evidence" value="ECO:0007669"/>
    <property type="project" value="UniProtKB-KW"/>
</dbReference>
<dbReference type="InterPro" id="IPR013830">
    <property type="entry name" value="SGNH_hydro"/>
</dbReference>
<dbReference type="InterPro" id="IPR036514">
    <property type="entry name" value="SGNH_hydro_sf"/>
</dbReference>
<evidence type="ECO:0000313" key="4">
    <source>
        <dbReference type="EMBL" id="MTE19207.1"/>
    </source>
</evidence>
<dbReference type="EMBL" id="WIXO01000001">
    <property type="protein sequence ID" value="MTE19207.1"/>
    <property type="molecule type" value="Genomic_DNA"/>
</dbReference>
<evidence type="ECO:0000256" key="2">
    <source>
        <dbReference type="SAM" id="Phobius"/>
    </source>
</evidence>
<accession>A0A6G2BAB5</accession>
<dbReference type="Gene3D" id="3.40.50.1110">
    <property type="entry name" value="SGNH hydrolase"/>
    <property type="match status" value="1"/>
</dbReference>
<dbReference type="Pfam" id="PF13472">
    <property type="entry name" value="Lipase_GDSL_2"/>
    <property type="match status" value="1"/>
</dbReference>
<evidence type="ECO:0000256" key="1">
    <source>
        <dbReference type="SAM" id="MobiDB-lite"/>
    </source>
</evidence>
<dbReference type="CDD" id="cd01830">
    <property type="entry name" value="XynE_like"/>
    <property type="match status" value="1"/>
</dbReference>
<feature type="domain" description="SGNH hydrolase-type esterase" evidence="3">
    <location>
        <begin position="226"/>
        <end position="418"/>
    </location>
</feature>
<feature type="compositionally biased region" description="Low complexity" evidence="1">
    <location>
        <begin position="59"/>
        <end position="70"/>
    </location>
</feature>
<feature type="transmembrane region" description="Helical" evidence="2">
    <location>
        <begin position="7"/>
        <end position="31"/>
    </location>
</feature>
<dbReference type="PANTHER" id="PTHR43784">
    <property type="entry name" value="GDSL-LIKE LIPASE/ACYLHYDROLASE, PUTATIVE (AFU_ORTHOLOGUE AFUA_2G00820)-RELATED"/>
    <property type="match status" value="1"/>
</dbReference>
<dbReference type="Proteomes" id="UP000473014">
    <property type="component" value="Unassembled WGS sequence"/>
</dbReference>
<reference evidence="4 5" key="1">
    <citation type="submission" date="2019-11" db="EMBL/GenBank/DDBJ databases">
        <authorList>
            <person name="Yuan L."/>
        </authorList>
    </citation>
    <scope>NUCLEOTIDE SEQUENCE [LARGE SCALE GENOMIC DNA]</scope>
    <source>
        <strain evidence="4 5">TRM43335</strain>
    </source>
</reference>
<protein>
    <submittedName>
        <fullName evidence="4">SGNH/GDSL hydrolase family protein</fullName>
    </submittedName>
</protein>
<organism evidence="4 5">
    <name type="scientific">Streptomyces taklimakanensis</name>
    <dbReference type="NCBI Taxonomy" id="2569853"/>
    <lineage>
        <taxon>Bacteria</taxon>
        <taxon>Bacillati</taxon>
        <taxon>Actinomycetota</taxon>
        <taxon>Actinomycetes</taxon>
        <taxon>Kitasatosporales</taxon>
        <taxon>Streptomycetaceae</taxon>
        <taxon>Streptomyces</taxon>
    </lineage>
</organism>
<evidence type="ECO:0000259" key="3">
    <source>
        <dbReference type="Pfam" id="PF13472"/>
    </source>
</evidence>
<feature type="region of interest" description="Disordered" evidence="1">
    <location>
        <begin position="36"/>
        <end position="77"/>
    </location>
</feature>
<comment type="caution">
    <text evidence="4">The sequence shown here is derived from an EMBL/GenBank/DDBJ whole genome shotgun (WGS) entry which is preliminary data.</text>
</comment>
<feature type="region of interest" description="Disordered" evidence="1">
    <location>
        <begin position="394"/>
        <end position="414"/>
    </location>
</feature>
<keyword evidence="4" id="KW-0378">Hydrolase</keyword>
<keyword evidence="2" id="KW-0812">Transmembrane</keyword>
<keyword evidence="5" id="KW-1185">Reference proteome</keyword>
<dbReference type="SUPFAM" id="SSF52266">
    <property type="entry name" value="SGNH hydrolase"/>
    <property type="match status" value="1"/>
</dbReference>
<sequence length="436" mass="45830">MTRNTGYALPVGLAAVAVLISAALFVGAGIVAPGPDTTAPRGGGSVAPASTGTWVGTWSASPASAEPNAPDGHPDSSLRNVVHTSVGGTAARVRFSNLFGTRPLTVTGATLALAAEPSSPAAAPGSMRRLTFGERAEVVIPAGSAVTSDAVRLNVPAAADLLVTLYTPTGSGPVTHHPHARQTSYLARGDHAADIDGTAYTERTTHWRYLTAVDVWTDEAEGTVVALGDSITDGITSSLGANRRWTDFLADRLRTERDAPRYSVVNQGISGNRVLLDAAPNSPDSGPSGLSRLHRDALSRTGVEVLVVQLGINDILKTPHQTDPDKIVAGLRRMTRLAHERGVRVIGATLTPFGGHRKHTARLEAVRRQVNEEIRRGGVFDAVVDFDAALRDPADPRRLRPVHDSGDHLHPSDSGYRAMAEAVDLRLLDAPSPAVL</sequence>
<dbReference type="AlphaFoldDB" id="A0A6G2BAB5"/>
<dbReference type="PANTHER" id="PTHR43784:SF2">
    <property type="entry name" value="GDSL-LIKE LIPASE_ACYLHYDROLASE, PUTATIVE (AFU_ORTHOLOGUE AFUA_2G00820)-RELATED"/>
    <property type="match status" value="1"/>
</dbReference>
<dbReference type="RefSeq" id="WP_162465973.1">
    <property type="nucleotide sequence ID" value="NZ_WIXO01000001.1"/>
</dbReference>
<keyword evidence="2" id="KW-1133">Transmembrane helix</keyword>
<feature type="compositionally biased region" description="Polar residues" evidence="1">
    <location>
        <begin position="48"/>
        <end position="58"/>
    </location>
</feature>
<gene>
    <name evidence="4" type="ORF">F0L17_08715</name>
</gene>
<name>A0A6G2BAB5_9ACTN</name>
<evidence type="ECO:0000313" key="5">
    <source>
        <dbReference type="Proteomes" id="UP000473014"/>
    </source>
</evidence>
<feature type="compositionally biased region" description="Basic and acidic residues" evidence="1">
    <location>
        <begin position="394"/>
        <end position="411"/>
    </location>
</feature>
<keyword evidence="2" id="KW-0472">Membrane</keyword>
<dbReference type="InterPro" id="IPR053140">
    <property type="entry name" value="GDSL_Rv0518-like"/>
</dbReference>
<proteinExistence type="predicted"/>